<organism evidence="8 9">
    <name type="scientific">Pontibacillus litoralis JSM 072002</name>
    <dbReference type="NCBI Taxonomy" id="1385512"/>
    <lineage>
        <taxon>Bacteria</taxon>
        <taxon>Bacillati</taxon>
        <taxon>Bacillota</taxon>
        <taxon>Bacilli</taxon>
        <taxon>Bacillales</taxon>
        <taxon>Bacillaceae</taxon>
        <taxon>Pontibacillus</taxon>
    </lineage>
</organism>
<accession>A0A0A5GD35</accession>
<comment type="subcellular location">
    <subcellularLocation>
        <location evidence="6">Cytoplasm</location>
    </subcellularLocation>
</comment>
<dbReference type="AlphaFoldDB" id="A0A0A5GD35"/>
<comment type="domain">
    <text evidence="6">Has three domains with a flexible linker between the domains II and III and assumes an 'L' shape. Domain III is highly mobile and contacts RuvB.</text>
</comment>
<keyword evidence="1 6" id="KW-0963">Cytoplasm</keyword>
<keyword evidence="9" id="KW-1185">Reference proteome</keyword>
<dbReference type="GO" id="GO:0009379">
    <property type="term" value="C:Holliday junction helicase complex"/>
    <property type="evidence" value="ECO:0007669"/>
    <property type="project" value="InterPro"/>
</dbReference>
<dbReference type="SUPFAM" id="SSF50249">
    <property type="entry name" value="Nucleic acid-binding proteins"/>
    <property type="match status" value="1"/>
</dbReference>
<dbReference type="GO" id="GO:0005737">
    <property type="term" value="C:cytoplasm"/>
    <property type="evidence" value="ECO:0007669"/>
    <property type="project" value="UniProtKB-SubCell"/>
</dbReference>
<dbReference type="InterPro" id="IPR003583">
    <property type="entry name" value="Hlx-hairpin-Hlx_DNA-bd_motif"/>
</dbReference>
<sequence length="203" mass="22529">MIAYIQGVLTTIDSNSIVVEANGVGYHIACGNPFAFQADINQSIRIHTYHYVREDVQMLYGFKTTEQRSLFAKLLNVTGIGPKGALAILASTSVGDFVSAIEREDDAFLTKFPGVGKKTARQMILDLKGKLLEWLPVENDDSTLFYEQSAPDCNKQVEEALAALKALGYSDRELKSVRTKLLKEETTSIDELVRKGLAFMMQK</sequence>
<keyword evidence="8" id="KW-0067">ATP-binding</keyword>
<dbReference type="NCBIfam" id="TIGR00084">
    <property type="entry name" value="ruvA"/>
    <property type="match status" value="1"/>
</dbReference>
<comment type="similarity">
    <text evidence="6">Belongs to the RuvA family.</text>
</comment>
<evidence type="ECO:0000313" key="9">
    <source>
        <dbReference type="Proteomes" id="UP000030401"/>
    </source>
</evidence>
<reference evidence="8 9" key="1">
    <citation type="submission" date="2013-08" db="EMBL/GenBank/DDBJ databases">
        <authorList>
            <person name="Huang J."/>
            <person name="Wang G."/>
        </authorList>
    </citation>
    <scope>NUCLEOTIDE SEQUENCE [LARGE SCALE GENOMIC DNA]</scope>
    <source>
        <strain evidence="8 9">JSM 072002</strain>
    </source>
</reference>
<feature type="domain" description="Helix-hairpin-helix DNA-binding motif class 1" evidence="7">
    <location>
        <begin position="107"/>
        <end position="126"/>
    </location>
</feature>
<evidence type="ECO:0000256" key="5">
    <source>
        <dbReference type="ARBA" id="ARBA00023204"/>
    </source>
</evidence>
<dbReference type="Gene3D" id="1.10.8.10">
    <property type="entry name" value="DNA helicase RuvA subunit, C-terminal domain"/>
    <property type="match status" value="1"/>
</dbReference>
<evidence type="ECO:0000313" key="8">
    <source>
        <dbReference type="EMBL" id="KGX89000.1"/>
    </source>
</evidence>
<keyword evidence="4 6" id="KW-0233">DNA recombination</keyword>
<comment type="caution">
    <text evidence="6">Lacks conserved residue(s) required for the propagation of feature annotation.</text>
</comment>
<dbReference type="STRING" id="1385512.N784_01295"/>
<dbReference type="GO" id="GO:0048476">
    <property type="term" value="C:Holliday junction resolvase complex"/>
    <property type="evidence" value="ECO:0007669"/>
    <property type="project" value="UniProtKB-UniRule"/>
</dbReference>
<gene>
    <name evidence="6" type="primary">ruvA</name>
    <name evidence="8" type="ORF">N784_01295</name>
</gene>
<dbReference type="Proteomes" id="UP000030401">
    <property type="component" value="Unassembled WGS sequence"/>
</dbReference>
<dbReference type="InterPro" id="IPR000085">
    <property type="entry name" value="RuvA"/>
</dbReference>
<dbReference type="GO" id="GO:0006310">
    <property type="term" value="P:DNA recombination"/>
    <property type="evidence" value="ECO:0007669"/>
    <property type="project" value="UniProtKB-UniRule"/>
</dbReference>
<dbReference type="RefSeq" id="WP_036831193.1">
    <property type="nucleotide sequence ID" value="NZ_AVPG01000001.1"/>
</dbReference>
<dbReference type="SUPFAM" id="SSF46929">
    <property type="entry name" value="DNA helicase RuvA subunit, C-terminal domain"/>
    <property type="match status" value="1"/>
</dbReference>
<comment type="function">
    <text evidence="6">The RuvA-RuvB-RuvC complex processes Holliday junction (HJ) DNA during genetic recombination and DNA repair, while the RuvA-RuvB complex plays an important role in the rescue of blocked DNA replication forks via replication fork reversal (RFR). RuvA specifically binds to HJ cruciform DNA, conferring on it an open structure. The RuvB hexamer acts as an ATP-dependent pump, pulling dsDNA into and through the RuvAB complex. HJ branch migration allows RuvC to scan DNA until it finds its consensus sequence, where it cleaves and resolves the cruciform DNA.</text>
</comment>
<dbReference type="OrthoDB" id="5293449at2"/>
<evidence type="ECO:0000256" key="4">
    <source>
        <dbReference type="ARBA" id="ARBA00023172"/>
    </source>
</evidence>
<keyword evidence="3 6" id="KW-0238">DNA-binding</keyword>
<dbReference type="InterPro" id="IPR013849">
    <property type="entry name" value="DNA_helicase_Holl-junc_RuvA_I"/>
</dbReference>
<dbReference type="HAMAP" id="MF_00031">
    <property type="entry name" value="DNA_HJ_migration_RuvA"/>
    <property type="match status" value="1"/>
</dbReference>
<evidence type="ECO:0000259" key="7">
    <source>
        <dbReference type="SMART" id="SM00278"/>
    </source>
</evidence>
<name>A0A0A5GD35_9BACI</name>
<dbReference type="Pfam" id="PF01330">
    <property type="entry name" value="RuvA_N"/>
    <property type="match status" value="1"/>
</dbReference>
<keyword evidence="8" id="KW-0378">Hydrolase</keyword>
<feature type="domain" description="Helix-hairpin-helix DNA-binding motif class 1" evidence="7">
    <location>
        <begin position="72"/>
        <end position="91"/>
    </location>
</feature>
<keyword evidence="8" id="KW-0547">Nucleotide-binding</keyword>
<comment type="caution">
    <text evidence="8">The sequence shown here is derived from an EMBL/GenBank/DDBJ whole genome shotgun (WGS) entry which is preliminary data.</text>
</comment>
<dbReference type="EMBL" id="AVPG01000001">
    <property type="protein sequence ID" value="KGX89000.1"/>
    <property type="molecule type" value="Genomic_DNA"/>
</dbReference>
<feature type="region of interest" description="Domain III" evidence="6">
    <location>
        <begin position="154"/>
        <end position="203"/>
    </location>
</feature>
<dbReference type="GO" id="GO:0000400">
    <property type="term" value="F:four-way junction DNA binding"/>
    <property type="evidence" value="ECO:0007669"/>
    <property type="project" value="UniProtKB-UniRule"/>
</dbReference>
<dbReference type="GO" id="GO:0006281">
    <property type="term" value="P:DNA repair"/>
    <property type="evidence" value="ECO:0007669"/>
    <property type="project" value="UniProtKB-UniRule"/>
</dbReference>
<dbReference type="SUPFAM" id="SSF47781">
    <property type="entry name" value="RuvA domain 2-like"/>
    <property type="match status" value="1"/>
</dbReference>
<dbReference type="eggNOG" id="COG0632">
    <property type="taxonomic scope" value="Bacteria"/>
</dbReference>
<protein>
    <recommendedName>
        <fullName evidence="6">Holliday junction branch migration complex subunit RuvA</fullName>
    </recommendedName>
</protein>
<dbReference type="Pfam" id="PF14520">
    <property type="entry name" value="HHH_5"/>
    <property type="match status" value="1"/>
</dbReference>
<keyword evidence="2 6" id="KW-0227">DNA damage</keyword>
<dbReference type="Gene3D" id="2.40.50.140">
    <property type="entry name" value="Nucleic acid-binding proteins"/>
    <property type="match status" value="1"/>
</dbReference>
<dbReference type="InterPro" id="IPR010994">
    <property type="entry name" value="RuvA_2-like"/>
</dbReference>
<dbReference type="Pfam" id="PF07499">
    <property type="entry name" value="RuvA_C"/>
    <property type="match status" value="1"/>
</dbReference>
<dbReference type="SMART" id="SM00278">
    <property type="entry name" value="HhH1"/>
    <property type="match status" value="2"/>
</dbReference>
<comment type="subunit">
    <text evidence="6">Homotetramer. Forms an RuvA(8)-RuvB(12)-Holliday junction (HJ) complex. HJ DNA is sandwiched between 2 RuvA tetramers; dsDNA enters through RuvA and exits via RuvB. An RuvB hexamer assembles on each DNA strand where it exits the tetramer. Each RuvB hexamer is contacted by two RuvA subunits (via domain III) on 2 adjacent RuvB subunits; this complex drives branch migration. In the full resolvosome a probable DNA-RuvA(4)-RuvB(12)-RuvC(2) complex forms which resolves the HJ.</text>
</comment>
<dbReference type="GO" id="GO:0005524">
    <property type="term" value="F:ATP binding"/>
    <property type="evidence" value="ECO:0007669"/>
    <property type="project" value="InterPro"/>
</dbReference>
<dbReference type="GO" id="GO:0009378">
    <property type="term" value="F:four-way junction helicase activity"/>
    <property type="evidence" value="ECO:0007669"/>
    <property type="project" value="InterPro"/>
</dbReference>
<proteinExistence type="inferred from homology"/>
<dbReference type="InterPro" id="IPR012340">
    <property type="entry name" value="NA-bd_OB-fold"/>
</dbReference>
<evidence type="ECO:0000256" key="3">
    <source>
        <dbReference type="ARBA" id="ARBA00023125"/>
    </source>
</evidence>
<dbReference type="Gene3D" id="1.10.150.20">
    <property type="entry name" value="5' to 3' exonuclease, C-terminal subdomain"/>
    <property type="match status" value="1"/>
</dbReference>
<evidence type="ECO:0000256" key="2">
    <source>
        <dbReference type="ARBA" id="ARBA00022763"/>
    </source>
</evidence>
<keyword evidence="8" id="KW-0347">Helicase</keyword>
<evidence type="ECO:0000256" key="6">
    <source>
        <dbReference type="HAMAP-Rule" id="MF_00031"/>
    </source>
</evidence>
<dbReference type="InterPro" id="IPR036267">
    <property type="entry name" value="RuvA_C_sf"/>
</dbReference>
<evidence type="ECO:0000256" key="1">
    <source>
        <dbReference type="ARBA" id="ARBA00022490"/>
    </source>
</evidence>
<keyword evidence="5 6" id="KW-0234">DNA repair</keyword>
<dbReference type="InterPro" id="IPR011114">
    <property type="entry name" value="RuvA_C"/>
</dbReference>
<dbReference type="CDD" id="cd14332">
    <property type="entry name" value="UBA_RuvA_C"/>
    <property type="match status" value="1"/>
</dbReference>